<dbReference type="InterPro" id="IPR036890">
    <property type="entry name" value="HATPase_C_sf"/>
</dbReference>
<dbReference type="GO" id="GO:0000155">
    <property type="term" value="F:phosphorelay sensor kinase activity"/>
    <property type="evidence" value="ECO:0007669"/>
    <property type="project" value="InterPro"/>
</dbReference>
<dbReference type="PRINTS" id="PR00344">
    <property type="entry name" value="BCTRLSENSOR"/>
</dbReference>
<dbReference type="InterPro" id="IPR004358">
    <property type="entry name" value="Sig_transdc_His_kin-like_C"/>
</dbReference>
<evidence type="ECO:0000256" key="2">
    <source>
        <dbReference type="ARBA" id="ARBA00004651"/>
    </source>
</evidence>
<proteinExistence type="predicted"/>
<dbReference type="CDD" id="cd00082">
    <property type="entry name" value="HisKA"/>
    <property type="match status" value="1"/>
</dbReference>
<evidence type="ECO:0000256" key="7">
    <source>
        <dbReference type="ARBA" id="ARBA00022692"/>
    </source>
</evidence>
<evidence type="ECO:0000256" key="11">
    <source>
        <dbReference type="ARBA" id="ARBA00023136"/>
    </source>
</evidence>
<evidence type="ECO:0000259" key="13">
    <source>
        <dbReference type="PROSITE" id="PS50109"/>
    </source>
</evidence>
<dbReference type="SMART" id="SM00387">
    <property type="entry name" value="HATPase_c"/>
    <property type="match status" value="1"/>
</dbReference>
<dbReference type="Pfam" id="PF00512">
    <property type="entry name" value="HisKA"/>
    <property type="match status" value="1"/>
</dbReference>
<organism evidence="14 15">
    <name type="scientific">Amylolactobacillus amylotrophicus DSM 20534</name>
    <dbReference type="NCBI Taxonomy" id="1423722"/>
    <lineage>
        <taxon>Bacteria</taxon>
        <taxon>Bacillati</taxon>
        <taxon>Bacillota</taxon>
        <taxon>Bacilli</taxon>
        <taxon>Lactobacillales</taxon>
        <taxon>Lactobacillaceae</taxon>
        <taxon>Amylolactobacillus</taxon>
    </lineage>
</organism>
<protein>
    <recommendedName>
        <fullName evidence="3">histidine kinase</fullName>
        <ecNumber evidence="3">2.7.13.3</ecNumber>
    </recommendedName>
</protein>
<dbReference type="PROSITE" id="PS50109">
    <property type="entry name" value="HIS_KIN"/>
    <property type="match status" value="1"/>
</dbReference>
<reference evidence="14 15" key="1">
    <citation type="journal article" date="2015" name="Genome Announc.">
        <title>Expanding the biotechnology potential of lactobacilli through comparative genomics of 213 strains and associated genera.</title>
        <authorList>
            <person name="Sun Z."/>
            <person name="Harris H.M."/>
            <person name="McCann A."/>
            <person name="Guo C."/>
            <person name="Argimon S."/>
            <person name="Zhang W."/>
            <person name="Yang X."/>
            <person name="Jeffery I.B."/>
            <person name="Cooney J.C."/>
            <person name="Kagawa T.F."/>
            <person name="Liu W."/>
            <person name="Song Y."/>
            <person name="Salvetti E."/>
            <person name="Wrobel A."/>
            <person name="Rasinkangas P."/>
            <person name="Parkhill J."/>
            <person name="Rea M.C."/>
            <person name="O'Sullivan O."/>
            <person name="Ritari J."/>
            <person name="Douillard F.P."/>
            <person name="Paul Ross R."/>
            <person name="Yang R."/>
            <person name="Briner A.E."/>
            <person name="Felis G.E."/>
            <person name="de Vos W.M."/>
            <person name="Barrangou R."/>
            <person name="Klaenhammer T.R."/>
            <person name="Caufield P.W."/>
            <person name="Cui Y."/>
            <person name="Zhang H."/>
            <person name="O'Toole P.W."/>
        </authorList>
    </citation>
    <scope>NUCLEOTIDE SEQUENCE [LARGE SCALE GENOMIC DNA]</scope>
    <source>
        <strain evidence="14 15">DSM 20534</strain>
    </source>
</reference>
<evidence type="ECO:0000313" key="15">
    <source>
        <dbReference type="Proteomes" id="UP000050909"/>
    </source>
</evidence>
<dbReference type="PATRIC" id="fig|1423722.3.peg.536"/>
<dbReference type="Gene3D" id="3.30.565.10">
    <property type="entry name" value="Histidine kinase-like ATPase, C-terminal domain"/>
    <property type="match status" value="1"/>
</dbReference>
<dbReference type="Gene3D" id="1.10.287.130">
    <property type="match status" value="1"/>
</dbReference>
<keyword evidence="8 14" id="KW-0418">Kinase</keyword>
<dbReference type="GO" id="GO:0004721">
    <property type="term" value="F:phosphoprotein phosphatase activity"/>
    <property type="evidence" value="ECO:0007669"/>
    <property type="project" value="TreeGrafter"/>
</dbReference>
<keyword evidence="7 12" id="KW-0812">Transmembrane</keyword>
<sequence length="350" mass="40320">MNFWRFFKDHLTHVLGFLFGLIFLNLIIWIDSSLKASIFGLLYLDLLSIVFLFLFLIVLYWSRRNFYEELKYRTEHPEKGFEERLNLAQTNTNRAYEAAYNALLDYSRLNNNELVEQLANQQEFINTWIHEIKVPISALQLLNESVATNIPETKSAQITEEISRIDHLVEQVLYYSRLENFSNDYIIAKYSLKEIVKDVAIENMTYILNKQISFNILGTDSTILTDEKWLKFILNQLLSNAIKYTPEGGKVEFTIRTTPQEVTLSLTDNGIGIPKADLSRVFEQGFTGSNGRKQNTKSTGLGLYLASKMAKKLAHKLTLQSTEYVGTTVTLSIPHLGFYNDHDDTNNITL</sequence>
<keyword evidence="15" id="KW-1185">Reference proteome</keyword>
<keyword evidence="11 12" id="KW-0472">Membrane</keyword>
<dbReference type="SUPFAM" id="SSF55874">
    <property type="entry name" value="ATPase domain of HSP90 chaperone/DNA topoisomerase II/histidine kinase"/>
    <property type="match status" value="1"/>
</dbReference>
<keyword evidence="4" id="KW-1003">Cell membrane</keyword>
<evidence type="ECO:0000313" key="14">
    <source>
        <dbReference type="EMBL" id="KRK38835.1"/>
    </source>
</evidence>
<dbReference type="InterPro" id="IPR005467">
    <property type="entry name" value="His_kinase_dom"/>
</dbReference>
<dbReference type="Pfam" id="PF02518">
    <property type="entry name" value="HATPase_c"/>
    <property type="match status" value="1"/>
</dbReference>
<evidence type="ECO:0000256" key="6">
    <source>
        <dbReference type="ARBA" id="ARBA00022679"/>
    </source>
</evidence>
<evidence type="ECO:0000256" key="5">
    <source>
        <dbReference type="ARBA" id="ARBA00022553"/>
    </source>
</evidence>
<dbReference type="Proteomes" id="UP000050909">
    <property type="component" value="Unassembled WGS sequence"/>
</dbReference>
<evidence type="ECO:0000256" key="8">
    <source>
        <dbReference type="ARBA" id="ARBA00022777"/>
    </source>
</evidence>
<dbReference type="RefSeq" id="WP_075362817.1">
    <property type="nucleotide sequence ID" value="NZ_AZCV01000001.1"/>
</dbReference>
<accession>A0A0R1H2S0</accession>
<dbReference type="InterPro" id="IPR050351">
    <property type="entry name" value="BphY/WalK/GraS-like"/>
</dbReference>
<comment type="caution">
    <text evidence="14">The sequence shown here is derived from an EMBL/GenBank/DDBJ whole genome shotgun (WGS) entry which is preliminary data.</text>
</comment>
<dbReference type="GO" id="GO:0016036">
    <property type="term" value="P:cellular response to phosphate starvation"/>
    <property type="evidence" value="ECO:0007669"/>
    <property type="project" value="TreeGrafter"/>
</dbReference>
<dbReference type="PANTHER" id="PTHR45453:SF2">
    <property type="entry name" value="HISTIDINE KINASE"/>
    <property type="match status" value="1"/>
</dbReference>
<evidence type="ECO:0000256" key="4">
    <source>
        <dbReference type="ARBA" id="ARBA00022475"/>
    </source>
</evidence>
<evidence type="ECO:0000256" key="3">
    <source>
        <dbReference type="ARBA" id="ARBA00012438"/>
    </source>
</evidence>
<keyword evidence="9 12" id="KW-1133">Transmembrane helix</keyword>
<evidence type="ECO:0000256" key="9">
    <source>
        <dbReference type="ARBA" id="ARBA00022989"/>
    </source>
</evidence>
<comment type="subcellular location">
    <subcellularLocation>
        <location evidence="2">Cell membrane</location>
        <topology evidence="2">Multi-pass membrane protein</topology>
    </subcellularLocation>
</comment>
<dbReference type="PANTHER" id="PTHR45453">
    <property type="entry name" value="PHOSPHATE REGULON SENSOR PROTEIN PHOR"/>
    <property type="match status" value="1"/>
</dbReference>
<evidence type="ECO:0000256" key="12">
    <source>
        <dbReference type="SAM" id="Phobius"/>
    </source>
</evidence>
<dbReference type="GO" id="GO:0005886">
    <property type="term" value="C:plasma membrane"/>
    <property type="evidence" value="ECO:0007669"/>
    <property type="project" value="UniProtKB-SubCell"/>
</dbReference>
<dbReference type="InterPro" id="IPR003661">
    <property type="entry name" value="HisK_dim/P_dom"/>
</dbReference>
<keyword evidence="5" id="KW-0597">Phosphoprotein</keyword>
<dbReference type="SUPFAM" id="SSF47384">
    <property type="entry name" value="Homodimeric domain of signal transducing histidine kinase"/>
    <property type="match status" value="1"/>
</dbReference>
<dbReference type="EMBL" id="AZCV01000001">
    <property type="protein sequence ID" value="KRK38835.1"/>
    <property type="molecule type" value="Genomic_DNA"/>
</dbReference>
<keyword evidence="6" id="KW-0808">Transferase</keyword>
<dbReference type="EC" id="2.7.13.3" evidence="3"/>
<gene>
    <name evidence="14" type="ORF">FC62_GL000527</name>
</gene>
<dbReference type="InterPro" id="IPR003594">
    <property type="entry name" value="HATPase_dom"/>
</dbReference>
<comment type="catalytic activity">
    <reaction evidence="1">
        <text>ATP + protein L-histidine = ADP + protein N-phospho-L-histidine.</text>
        <dbReference type="EC" id="2.7.13.3"/>
    </reaction>
</comment>
<feature type="domain" description="Histidine kinase" evidence="13">
    <location>
        <begin position="127"/>
        <end position="337"/>
    </location>
</feature>
<dbReference type="AlphaFoldDB" id="A0A0R1H2S0"/>
<dbReference type="InterPro" id="IPR036097">
    <property type="entry name" value="HisK_dim/P_sf"/>
</dbReference>
<evidence type="ECO:0000256" key="10">
    <source>
        <dbReference type="ARBA" id="ARBA00023012"/>
    </source>
</evidence>
<dbReference type="SMART" id="SM00388">
    <property type="entry name" value="HisKA"/>
    <property type="match status" value="1"/>
</dbReference>
<evidence type="ECO:0000256" key="1">
    <source>
        <dbReference type="ARBA" id="ARBA00000085"/>
    </source>
</evidence>
<feature type="transmembrane region" description="Helical" evidence="12">
    <location>
        <begin position="12"/>
        <end position="30"/>
    </location>
</feature>
<name>A0A0R1H2S0_9LACO</name>
<keyword evidence="10" id="KW-0902">Two-component regulatory system</keyword>
<feature type="transmembrane region" description="Helical" evidence="12">
    <location>
        <begin position="36"/>
        <end position="61"/>
    </location>
</feature>